<evidence type="ECO:0000256" key="3">
    <source>
        <dbReference type="SAM" id="MobiDB-lite"/>
    </source>
</evidence>
<reference evidence="7" key="1">
    <citation type="submission" date="2012-12" db="EMBL/GenBank/DDBJ databases">
        <authorList>
            <person name="Hellsten U."/>
            <person name="Grimwood J."/>
            <person name="Chapman J.A."/>
            <person name="Shapiro H."/>
            <person name="Aerts A."/>
            <person name="Otillar R.P."/>
            <person name="Terry A.Y."/>
            <person name="Boore J.L."/>
            <person name="Simakov O."/>
            <person name="Marletaz F."/>
            <person name="Cho S.-J."/>
            <person name="Edsinger-Gonzales E."/>
            <person name="Havlak P."/>
            <person name="Kuo D.-H."/>
            <person name="Larsson T."/>
            <person name="Lv J."/>
            <person name="Arendt D."/>
            <person name="Savage R."/>
            <person name="Osoegawa K."/>
            <person name="de Jong P."/>
            <person name="Lindberg D.R."/>
            <person name="Seaver E.C."/>
            <person name="Weisblat D.A."/>
            <person name="Putnam N.H."/>
            <person name="Grigoriev I.V."/>
            <person name="Rokhsar D.S."/>
        </authorList>
    </citation>
    <scope>NUCLEOTIDE SEQUENCE</scope>
    <source>
        <strain evidence="7">I ESC-2004</strain>
    </source>
</reference>
<dbReference type="HOGENOM" id="CLU_026673_3_1_1"/>
<dbReference type="InterPro" id="IPR002364">
    <property type="entry name" value="Quin_OxRdtase/zeta-crystal_CS"/>
</dbReference>
<dbReference type="InterPro" id="IPR013154">
    <property type="entry name" value="ADH-like_N"/>
</dbReference>
<dbReference type="STRING" id="283909.R7TIU6"/>
<name>R7TIU6_CAPTE</name>
<feature type="compositionally biased region" description="Low complexity" evidence="3">
    <location>
        <begin position="369"/>
        <end position="383"/>
    </location>
</feature>
<dbReference type="EnsemblMetazoa" id="CapteT162708">
    <property type="protein sequence ID" value="CapteP162708"/>
    <property type="gene ID" value="CapteG162708"/>
</dbReference>
<protein>
    <recommendedName>
        <fullName evidence="4">Enoyl reductase (ER) domain-containing protein</fullName>
    </recommendedName>
</protein>
<feature type="region of interest" description="Disordered" evidence="3">
    <location>
        <begin position="359"/>
        <end position="390"/>
    </location>
</feature>
<reference evidence="6" key="3">
    <citation type="submission" date="2015-06" db="UniProtKB">
        <authorList>
            <consortium name="EnsemblMetazoa"/>
        </authorList>
    </citation>
    <scope>IDENTIFICATION</scope>
</reference>
<dbReference type="SUPFAM" id="SSF50129">
    <property type="entry name" value="GroES-like"/>
    <property type="match status" value="1"/>
</dbReference>
<gene>
    <name evidence="5" type="ORF">CAPTEDRAFT_162708</name>
</gene>
<dbReference type="EMBL" id="KB309625">
    <property type="protein sequence ID" value="ELT93748.1"/>
    <property type="molecule type" value="Genomic_DNA"/>
</dbReference>
<dbReference type="Gene3D" id="3.90.180.10">
    <property type="entry name" value="Medium-chain alcohol dehydrogenases, catalytic domain"/>
    <property type="match status" value="1"/>
</dbReference>
<feature type="domain" description="Enoyl reductase (ER)" evidence="4">
    <location>
        <begin position="29"/>
        <end position="356"/>
    </location>
</feature>
<dbReference type="PANTHER" id="PTHR44054:SF2">
    <property type="entry name" value="SYNAPTIC VESICLE MEMBRANE PROTEIN VAT-1 HOMOLOG-LIKE"/>
    <property type="match status" value="1"/>
</dbReference>
<dbReference type="SUPFAM" id="SSF51735">
    <property type="entry name" value="NAD(P)-binding Rossmann-fold domains"/>
    <property type="match status" value="1"/>
</dbReference>
<accession>R7TIU6</accession>
<evidence type="ECO:0000256" key="2">
    <source>
        <dbReference type="ARBA" id="ARBA00023002"/>
    </source>
</evidence>
<dbReference type="SMART" id="SM00829">
    <property type="entry name" value="PKS_ER"/>
    <property type="match status" value="1"/>
</dbReference>
<dbReference type="Proteomes" id="UP000014760">
    <property type="component" value="Unassembled WGS sequence"/>
</dbReference>
<comment type="similarity">
    <text evidence="1">Belongs to the zinc-containing alcohol dehydrogenase family. Quinone oxidoreductase subfamily.</text>
</comment>
<dbReference type="OMA" id="LVHPVID"/>
<evidence type="ECO:0000256" key="1">
    <source>
        <dbReference type="ARBA" id="ARBA00010371"/>
    </source>
</evidence>
<evidence type="ECO:0000313" key="5">
    <source>
        <dbReference type="EMBL" id="ELT93748.1"/>
    </source>
</evidence>
<keyword evidence="2" id="KW-0560">Oxidoreductase</keyword>
<sequence>MAENAEQEPKVENSTPAKEMRAIRLAGFGGIKMLKVQNVSETTPADGEVLIRVKAVGVNFADLMVRQGAIDNPPKTPFTMGSECSGEVEALGENVEGFQVGDRVIAVTDFHSWAELVAVPTARVFKMPTGMNYHDGAAFFMSYVTAYIMLFDIGNFREGQSVLIHSAGGGVGQALCQLSKNVTDATLFGTASANKHEAIKAKLTHLYDHSADYVQEIKKESPEGVDIVLDCLCGEDTNRGISILKPLGKYILYGSSNVVTGETKSFFSFAKSWWQVDKISPIKLYDENKCISGFNLRQLLFKQNQSSCIKRVVEKLFSLYNEGKIKPVIDSTWAFEDVGEAMQIMHDRKNVGKIVLDPAMEPKPKEEAAPAAATTDAASAGSGEEAEKAN</sequence>
<dbReference type="AlphaFoldDB" id="R7TIU6"/>
<dbReference type="OrthoDB" id="203908at2759"/>
<dbReference type="Gene3D" id="3.40.50.720">
    <property type="entry name" value="NAD(P)-binding Rossmann-like Domain"/>
    <property type="match status" value="1"/>
</dbReference>
<dbReference type="PROSITE" id="PS01162">
    <property type="entry name" value="QOR_ZETA_CRYSTAL"/>
    <property type="match status" value="1"/>
</dbReference>
<dbReference type="Pfam" id="PF13602">
    <property type="entry name" value="ADH_zinc_N_2"/>
    <property type="match status" value="1"/>
</dbReference>
<organism evidence="5">
    <name type="scientific">Capitella teleta</name>
    <name type="common">Polychaete worm</name>
    <dbReference type="NCBI Taxonomy" id="283909"/>
    <lineage>
        <taxon>Eukaryota</taxon>
        <taxon>Metazoa</taxon>
        <taxon>Spiralia</taxon>
        <taxon>Lophotrochozoa</taxon>
        <taxon>Annelida</taxon>
        <taxon>Polychaeta</taxon>
        <taxon>Sedentaria</taxon>
        <taxon>Scolecida</taxon>
        <taxon>Capitellidae</taxon>
        <taxon>Capitella</taxon>
    </lineage>
</organism>
<dbReference type="CDD" id="cd08275">
    <property type="entry name" value="MDR3"/>
    <property type="match status" value="1"/>
</dbReference>
<dbReference type="PANTHER" id="PTHR44054">
    <property type="entry name" value="SYNAPTIC VESICLE MEMBRANE PROTEIN VAT-1 HOMOLOG-LIKE"/>
    <property type="match status" value="1"/>
</dbReference>
<dbReference type="InterPro" id="IPR052100">
    <property type="entry name" value="SV-ATPase_mito-regulator"/>
</dbReference>
<dbReference type="InterPro" id="IPR020843">
    <property type="entry name" value="ER"/>
</dbReference>
<evidence type="ECO:0000259" key="4">
    <source>
        <dbReference type="SMART" id="SM00829"/>
    </source>
</evidence>
<dbReference type="InterPro" id="IPR036291">
    <property type="entry name" value="NAD(P)-bd_dom_sf"/>
</dbReference>
<dbReference type="GO" id="GO:0016491">
    <property type="term" value="F:oxidoreductase activity"/>
    <property type="evidence" value="ECO:0007669"/>
    <property type="project" value="UniProtKB-KW"/>
</dbReference>
<dbReference type="Pfam" id="PF08240">
    <property type="entry name" value="ADH_N"/>
    <property type="match status" value="1"/>
</dbReference>
<reference evidence="5 7" key="2">
    <citation type="journal article" date="2013" name="Nature">
        <title>Insights into bilaterian evolution from three spiralian genomes.</title>
        <authorList>
            <person name="Simakov O."/>
            <person name="Marletaz F."/>
            <person name="Cho S.J."/>
            <person name="Edsinger-Gonzales E."/>
            <person name="Havlak P."/>
            <person name="Hellsten U."/>
            <person name="Kuo D.H."/>
            <person name="Larsson T."/>
            <person name="Lv J."/>
            <person name="Arendt D."/>
            <person name="Savage R."/>
            <person name="Osoegawa K."/>
            <person name="de Jong P."/>
            <person name="Grimwood J."/>
            <person name="Chapman J.A."/>
            <person name="Shapiro H."/>
            <person name="Aerts A."/>
            <person name="Otillar R.P."/>
            <person name="Terry A.Y."/>
            <person name="Boore J.L."/>
            <person name="Grigoriev I.V."/>
            <person name="Lindberg D.R."/>
            <person name="Seaver E.C."/>
            <person name="Weisblat D.A."/>
            <person name="Putnam N.H."/>
            <person name="Rokhsar D.S."/>
        </authorList>
    </citation>
    <scope>NUCLEOTIDE SEQUENCE</scope>
    <source>
        <strain evidence="5 7">I ESC-2004</strain>
    </source>
</reference>
<evidence type="ECO:0000313" key="6">
    <source>
        <dbReference type="EnsemblMetazoa" id="CapteP162708"/>
    </source>
</evidence>
<proteinExistence type="inferred from homology"/>
<evidence type="ECO:0000313" key="7">
    <source>
        <dbReference type="Proteomes" id="UP000014760"/>
    </source>
</evidence>
<dbReference type="GO" id="GO:0008270">
    <property type="term" value="F:zinc ion binding"/>
    <property type="evidence" value="ECO:0007669"/>
    <property type="project" value="InterPro"/>
</dbReference>
<dbReference type="InterPro" id="IPR011032">
    <property type="entry name" value="GroES-like_sf"/>
</dbReference>
<keyword evidence="7" id="KW-1185">Reference proteome</keyword>
<dbReference type="EMBL" id="AMQN01012590">
    <property type="status" value="NOT_ANNOTATED_CDS"/>
    <property type="molecule type" value="Genomic_DNA"/>
</dbReference>